<organism evidence="1 2">
    <name type="scientific">Arthrobotrys flagrans</name>
    <name type="common">Nematode-trapping fungus</name>
    <name type="synonym">Trichothecium flagrans</name>
    <dbReference type="NCBI Taxonomy" id="97331"/>
    <lineage>
        <taxon>Eukaryota</taxon>
        <taxon>Fungi</taxon>
        <taxon>Dikarya</taxon>
        <taxon>Ascomycota</taxon>
        <taxon>Pezizomycotina</taxon>
        <taxon>Orbiliomycetes</taxon>
        <taxon>Orbiliales</taxon>
        <taxon>Orbiliaceae</taxon>
        <taxon>Arthrobotrys</taxon>
    </lineage>
</organism>
<dbReference type="Proteomes" id="UP000283090">
    <property type="component" value="Unassembled WGS sequence"/>
</dbReference>
<dbReference type="EMBL" id="SAEB01000007">
    <property type="protein sequence ID" value="RVD84593.1"/>
    <property type="molecule type" value="Genomic_DNA"/>
</dbReference>
<accession>A0A437A0T6</accession>
<dbReference type="GeneID" id="93588645"/>
<comment type="caution">
    <text evidence="1">The sequence shown here is derived from an EMBL/GenBank/DDBJ whole genome shotgun (WGS) entry which is preliminary data.</text>
</comment>
<evidence type="ECO:0000313" key="1">
    <source>
        <dbReference type="EMBL" id="RVD84593.1"/>
    </source>
</evidence>
<dbReference type="AlphaFoldDB" id="A0A437A0T6"/>
<reference evidence="1 2" key="1">
    <citation type="submission" date="2019-01" db="EMBL/GenBank/DDBJ databases">
        <title>Intercellular communication is required for trap formation in the nematode-trapping fungus Duddingtonia flagrans.</title>
        <authorList>
            <person name="Youssar L."/>
            <person name="Wernet V."/>
            <person name="Hensel N."/>
            <person name="Hildebrandt H.-G."/>
            <person name="Fischer R."/>
        </authorList>
    </citation>
    <scope>NUCLEOTIDE SEQUENCE [LARGE SCALE GENOMIC DNA]</scope>
    <source>
        <strain evidence="1 2">CBS H-5679</strain>
    </source>
</reference>
<name>A0A437A0T6_ARTFL</name>
<sequence>MIPTGGRKSGNWYQFHYIYIVTNHQNNLHDPKKALGPYGRATRPEAIVPNPAVNNFKGIYGGHAGLKLLVPKSYTVIRGEKYLVGAESDSTRNDMFYGTFGLRSRRVRVLDSIGIRSWTFVSLIPHHPVLPPSNQR</sequence>
<proteinExistence type="predicted"/>
<dbReference type="RefSeq" id="XP_067490137.1">
    <property type="nucleotide sequence ID" value="XM_067635738.1"/>
</dbReference>
<evidence type="ECO:0000313" key="2">
    <source>
        <dbReference type="Proteomes" id="UP000283090"/>
    </source>
</evidence>
<dbReference type="OrthoDB" id="25131at2759"/>
<dbReference type="VEuPathDB" id="FungiDB:DFL_006334"/>
<gene>
    <name evidence="1" type="ORF">DFL_006334</name>
</gene>
<protein>
    <submittedName>
        <fullName evidence="1">Uncharacterized protein</fullName>
    </submittedName>
</protein>
<keyword evidence="2" id="KW-1185">Reference proteome</keyword>